<evidence type="ECO:0000313" key="2">
    <source>
        <dbReference type="EMBL" id="CAG8845344.1"/>
    </source>
</evidence>
<name>A0ABN7X1A8_GIGMA</name>
<protein>
    <submittedName>
        <fullName evidence="2">38162_t:CDS:1</fullName>
    </submittedName>
</protein>
<evidence type="ECO:0000313" key="3">
    <source>
        <dbReference type="Proteomes" id="UP000789901"/>
    </source>
</evidence>
<reference evidence="2 3" key="1">
    <citation type="submission" date="2021-06" db="EMBL/GenBank/DDBJ databases">
        <authorList>
            <person name="Kallberg Y."/>
            <person name="Tangrot J."/>
            <person name="Rosling A."/>
        </authorList>
    </citation>
    <scope>NUCLEOTIDE SEQUENCE [LARGE SCALE GENOMIC DNA]</scope>
    <source>
        <strain evidence="2 3">120-4 pot B 10/14</strain>
    </source>
</reference>
<proteinExistence type="predicted"/>
<keyword evidence="3" id="KW-1185">Reference proteome</keyword>
<organism evidence="2 3">
    <name type="scientific">Gigaspora margarita</name>
    <dbReference type="NCBI Taxonomy" id="4874"/>
    <lineage>
        <taxon>Eukaryota</taxon>
        <taxon>Fungi</taxon>
        <taxon>Fungi incertae sedis</taxon>
        <taxon>Mucoromycota</taxon>
        <taxon>Glomeromycotina</taxon>
        <taxon>Glomeromycetes</taxon>
        <taxon>Diversisporales</taxon>
        <taxon>Gigasporaceae</taxon>
        <taxon>Gigaspora</taxon>
    </lineage>
</organism>
<accession>A0ABN7X1A8</accession>
<dbReference type="EMBL" id="CAJVQB010079160">
    <property type="protein sequence ID" value="CAG8845344.1"/>
    <property type="molecule type" value="Genomic_DNA"/>
</dbReference>
<sequence>MVRRCKMYVPQFGSTASAAEIIQWKESSQIDDCYRALFEKNSEGVFWVSIIARTAFSMVAVLTLTNYHCAFILAVCDILLNPQSKTVLCKDKLMKHRMSQYLNDFDNNGPNHNSAEEIMNSEIAGHPVAETARQSSPELEPEPDPVPVYRRSSSMMSIKELDKLFGVNQ</sequence>
<feature type="region of interest" description="Disordered" evidence="1">
    <location>
        <begin position="129"/>
        <end position="149"/>
    </location>
</feature>
<evidence type="ECO:0000256" key="1">
    <source>
        <dbReference type="SAM" id="MobiDB-lite"/>
    </source>
</evidence>
<gene>
    <name evidence="2" type="ORF">GMARGA_LOCUS37586</name>
</gene>
<comment type="caution">
    <text evidence="2">The sequence shown here is derived from an EMBL/GenBank/DDBJ whole genome shotgun (WGS) entry which is preliminary data.</text>
</comment>
<dbReference type="Proteomes" id="UP000789901">
    <property type="component" value="Unassembled WGS sequence"/>
</dbReference>